<dbReference type="InterPro" id="IPR012677">
    <property type="entry name" value="Nucleotide-bd_a/b_plait_sf"/>
</dbReference>
<feature type="domain" description="RRM" evidence="4">
    <location>
        <begin position="191"/>
        <end position="268"/>
    </location>
</feature>
<keyword evidence="5" id="KW-0687">Ribonucleoprotein</keyword>
<protein>
    <submittedName>
        <fullName evidence="5">Heterogeneous nuclear ribonucleoprotein</fullName>
    </submittedName>
</protein>
<dbReference type="PANTHER" id="PTHR48027">
    <property type="entry name" value="HETEROGENEOUS NUCLEAR RIBONUCLEOPROTEIN 87F-RELATED"/>
    <property type="match status" value="1"/>
</dbReference>
<dbReference type="SUPFAM" id="SSF54928">
    <property type="entry name" value="RNA-binding domain, RBD"/>
    <property type="match status" value="1"/>
</dbReference>
<feature type="region of interest" description="Disordered" evidence="3">
    <location>
        <begin position="303"/>
        <end position="323"/>
    </location>
</feature>
<evidence type="ECO:0000259" key="4">
    <source>
        <dbReference type="PROSITE" id="PS50102"/>
    </source>
</evidence>
<evidence type="ECO:0000256" key="2">
    <source>
        <dbReference type="PROSITE-ProRule" id="PRU00176"/>
    </source>
</evidence>
<gene>
    <name evidence="5" type="ORF">M0813_14412</name>
</gene>
<keyword evidence="1 2" id="KW-0694">RNA-binding</keyword>
<keyword evidence="6" id="KW-1185">Reference proteome</keyword>
<dbReference type="CDD" id="cd00590">
    <property type="entry name" value="RRM_SF"/>
    <property type="match status" value="1"/>
</dbReference>
<dbReference type="GO" id="GO:1990904">
    <property type="term" value="C:ribonucleoprotein complex"/>
    <property type="evidence" value="ECO:0007669"/>
    <property type="project" value="UniProtKB-KW"/>
</dbReference>
<organism evidence="5 6">
    <name type="scientific">Anaeramoeba flamelloides</name>
    <dbReference type="NCBI Taxonomy" id="1746091"/>
    <lineage>
        <taxon>Eukaryota</taxon>
        <taxon>Metamonada</taxon>
        <taxon>Anaeramoebidae</taxon>
        <taxon>Anaeramoeba</taxon>
    </lineage>
</organism>
<comment type="caution">
    <text evidence="5">The sequence shown here is derived from an EMBL/GenBank/DDBJ whole genome shotgun (WGS) entry which is preliminary data.</text>
</comment>
<proteinExistence type="predicted"/>
<dbReference type="Gene3D" id="3.30.70.330">
    <property type="match status" value="1"/>
</dbReference>
<dbReference type="EMBL" id="JAOAOG010000047">
    <property type="protein sequence ID" value="KAJ6252261.1"/>
    <property type="molecule type" value="Genomic_DNA"/>
</dbReference>
<feature type="compositionally biased region" description="Low complexity" evidence="3">
    <location>
        <begin position="146"/>
        <end position="156"/>
    </location>
</feature>
<dbReference type="Pfam" id="PF00076">
    <property type="entry name" value="RRM_1"/>
    <property type="match status" value="1"/>
</dbReference>
<dbReference type="InterPro" id="IPR000504">
    <property type="entry name" value="RRM_dom"/>
</dbReference>
<name>A0ABQ8Z5U8_9EUKA</name>
<evidence type="ECO:0000313" key="5">
    <source>
        <dbReference type="EMBL" id="KAJ6252261.1"/>
    </source>
</evidence>
<sequence length="380" mass="44153">MENNFLKVINIFDKSSQSSAEKTIKTNPQTQLSRKPKIINLDPEPKNTTNQTPKTKTKTKTIPPPNYFRLQLSTPEPQINYPVVDLSLKKTKIPQQKKIQSKVSSVNENKITQKQKYRNPTKIITKPTTRTKLLKTIPINTNPKPKINTKSNLSSKTKTKPKNAIKTEKSFLFLNTDHSREILTNEKQKTFQIFISGLNFDSQEQDVLNYFSKYDRAISAKLVYNKNGKKTGQAFVTYRTQEEANRAVHFYHKQTMMSRWLWVRLSNDDRKITRPKKKFRSNKPRKSTRKVHKVKKNKIISIDNNTTNNNKKKNNKNKNYNNQINNSYSNIIINTDNEKSNLNTINSNIKQNKNHFSNQTQSKPPKNIGSKLIDLTALFK</sequence>
<dbReference type="SMART" id="SM00360">
    <property type="entry name" value="RRM"/>
    <property type="match status" value="1"/>
</dbReference>
<dbReference type="PROSITE" id="PS50102">
    <property type="entry name" value="RRM"/>
    <property type="match status" value="1"/>
</dbReference>
<evidence type="ECO:0000313" key="6">
    <source>
        <dbReference type="Proteomes" id="UP001150062"/>
    </source>
</evidence>
<evidence type="ECO:0000256" key="3">
    <source>
        <dbReference type="SAM" id="MobiDB-lite"/>
    </source>
</evidence>
<accession>A0ABQ8Z5U8</accession>
<feature type="region of interest" description="Disordered" evidence="3">
    <location>
        <begin position="39"/>
        <end position="66"/>
    </location>
</feature>
<dbReference type="InterPro" id="IPR035979">
    <property type="entry name" value="RBD_domain_sf"/>
</dbReference>
<feature type="region of interest" description="Disordered" evidence="3">
    <location>
        <begin position="138"/>
        <end position="161"/>
    </location>
</feature>
<dbReference type="Proteomes" id="UP001150062">
    <property type="component" value="Unassembled WGS sequence"/>
</dbReference>
<dbReference type="InterPro" id="IPR052462">
    <property type="entry name" value="SLIRP/GR-RBP-like"/>
</dbReference>
<evidence type="ECO:0000256" key="1">
    <source>
        <dbReference type="ARBA" id="ARBA00022884"/>
    </source>
</evidence>
<reference evidence="5" key="1">
    <citation type="submission" date="2022-08" db="EMBL/GenBank/DDBJ databases">
        <title>Novel sulfate-reducing endosymbionts in the free-living metamonad Anaeramoeba.</title>
        <authorList>
            <person name="Jerlstrom-Hultqvist J."/>
            <person name="Cepicka I."/>
            <person name="Gallot-Lavallee L."/>
            <person name="Salas-Leiva D."/>
            <person name="Curtis B.A."/>
            <person name="Zahonova K."/>
            <person name="Pipaliya S."/>
            <person name="Dacks J."/>
            <person name="Roger A.J."/>
        </authorList>
    </citation>
    <scope>NUCLEOTIDE SEQUENCE</scope>
    <source>
        <strain evidence="5">Schooner1</strain>
    </source>
</reference>